<reference evidence="3 4" key="1">
    <citation type="submission" date="2024-09" db="EMBL/GenBank/DDBJ databases">
        <title>Chromosome-scale assembly of Riccia sorocarpa.</title>
        <authorList>
            <person name="Paukszto L."/>
        </authorList>
    </citation>
    <scope>NUCLEOTIDE SEQUENCE [LARGE SCALE GENOMIC DNA]</scope>
    <source>
        <strain evidence="3">LP-2024</strain>
        <tissue evidence="3">Aerial parts of the thallus</tissue>
    </source>
</reference>
<protein>
    <recommendedName>
        <fullName evidence="2">Synergin gamma C-terminal domain-containing protein</fullName>
    </recommendedName>
</protein>
<feature type="domain" description="Synergin gamma C-terminal" evidence="2">
    <location>
        <begin position="759"/>
        <end position="949"/>
    </location>
</feature>
<accession>A0ABD3H9B5</accession>
<dbReference type="EMBL" id="JBJQOH010000004">
    <property type="protein sequence ID" value="KAL3686696.1"/>
    <property type="molecule type" value="Genomic_DNA"/>
</dbReference>
<dbReference type="PANTHER" id="PTHR35701">
    <property type="entry name" value="OS11G0148400 PROTEIN"/>
    <property type="match status" value="1"/>
</dbReference>
<evidence type="ECO:0000313" key="4">
    <source>
        <dbReference type="Proteomes" id="UP001633002"/>
    </source>
</evidence>
<feature type="region of interest" description="Disordered" evidence="1">
    <location>
        <begin position="490"/>
        <end position="531"/>
    </location>
</feature>
<feature type="region of interest" description="Disordered" evidence="1">
    <location>
        <begin position="570"/>
        <end position="594"/>
    </location>
</feature>
<organism evidence="3 4">
    <name type="scientific">Riccia sorocarpa</name>
    <dbReference type="NCBI Taxonomy" id="122646"/>
    <lineage>
        <taxon>Eukaryota</taxon>
        <taxon>Viridiplantae</taxon>
        <taxon>Streptophyta</taxon>
        <taxon>Embryophyta</taxon>
        <taxon>Marchantiophyta</taxon>
        <taxon>Marchantiopsida</taxon>
        <taxon>Marchantiidae</taxon>
        <taxon>Marchantiales</taxon>
        <taxon>Ricciaceae</taxon>
        <taxon>Riccia</taxon>
    </lineage>
</organism>
<dbReference type="Pfam" id="PF25999">
    <property type="entry name" value="SYNRG_C"/>
    <property type="match status" value="1"/>
</dbReference>
<dbReference type="Proteomes" id="UP001633002">
    <property type="component" value="Unassembled WGS sequence"/>
</dbReference>
<sequence length="958" mass="104384">MTSAVEVVVSPISQIQYPAKKYLAPIPLSLFGELEEENNNDENPSLDAEQSVHPHNAPAGSTSQADLVSGKEEDEFGDFDDEFGDFESVPAGSSIPTAVSEPFTPQKLDLQPVRAPLADMGKPFEITRDFLADFGAMALPNSADPVASGVSKTRAVEEDDLFGNLEAVVSVPQSEVSQANRPTYDFFGSFESPAIPQPSEDVKEKRSDDGVNFFADFVSGSVSEVPQPESSSSRGIVGDKFQGLRIGAENIVQIEPPEGKTTAVSLLEDFESNTFFDVPRKDTMSGFDDLLGDYKAPPPLNAHSSLSFSDETSKSPLGSERRNILEHSGFDPLGVFDFSSAEKKPDVHEVVVFSPKAQASLPENGGVSDDEWGDFVAPPPLVTLTSVQREESFALDSSTVSSADFFIQGDLGDFGNFGWAANHDETPQGSNVTDSWEAELLNTGPAKINSQDGEIVSLELEKTSQTSKPPAPVKVDASSFYEAQVSLFFPTSSPREPQKGKDNRRSRSVDLDALYANPNPVGKTNNREKSYVEKSAAPLSLSIFGEEEDASTQTAELSLGSSLNGFVGSGRHHAADSLDESAESSSSDSQDENDVDADEFFLAKADDLQKLTLWLLEEGRVQEALACTAHTKALMEFQALQEDCSRALESGDLEKASIITSNIETAHAKLAKPQEWHKWQRRQRHENGLKHGSSPIVMKLTYEDMMSLLGGLSDPRGVYFRDHFQSNEIDSLARKDLRAAAEHHTRALETFHLLISATVEEQLLYVKAWSALASSCASELELGMIFWQRAVEAQAQSHLLTHRKGRNYFAALGQVYGVYLILDATARLHASWLEVAGEKGKAIHRLMDQCRSCWNGSGLKDAVYWALSEANDSLGPTNISWQAILDLSIAVNLASLKHAKSGEQPVCGLSLLTLQTLPGVATVEWGGRHYFLPLANMWANCVESEPPRLPVLELQQID</sequence>
<dbReference type="AlphaFoldDB" id="A0ABD3H9B5"/>
<gene>
    <name evidence="3" type="ORF">R1sor_013005</name>
</gene>
<keyword evidence="4" id="KW-1185">Reference proteome</keyword>
<dbReference type="PANTHER" id="PTHR35701:SF1">
    <property type="entry name" value="OS11G0148400 PROTEIN"/>
    <property type="match status" value="1"/>
</dbReference>
<evidence type="ECO:0000313" key="3">
    <source>
        <dbReference type="EMBL" id="KAL3686696.1"/>
    </source>
</evidence>
<name>A0ABD3H9B5_9MARC</name>
<proteinExistence type="predicted"/>
<evidence type="ECO:0000259" key="2">
    <source>
        <dbReference type="Pfam" id="PF25999"/>
    </source>
</evidence>
<feature type="compositionally biased region" description="Acidic residues" evidence="1">
    <location>
        <begin position="72"/>
        <end position="85"/>
    </location>
</feature>
<comment type="caution">
    <text evidence="3">The sequence shown here is derived from an EMBL/GenBank/DDBJ whole genome shotgun (WGS) entry which is preliminary data.</text>
</comment>
<feature type="region of interest" description="Disordered" evidence="1">
    <location>
        <begin position="34"/>
        <end position="103"/>
    </location>
</feature>
<evidence type="ECO:0000256" key="1">
    <source>
        <dbReference type="SAM" id="MobiDB-lite"/>
    </source>
</evidence>
<dbReference type="InterPro" id="IPR059024">
    <property type="entry name" value="SYNRG_C"/>
</dbReference>
<feature type="compositionally biased region" description="Basic and acidic residues" evidence="1">
    <location>
        <begin position="496"/>
        <end position="510"/>
    </location>
</feature>